<keyword evidence="1" id="KW-0732">Signal</keyword>
<organism evidence="2 3">
    <name type="scientific">Xanthomonas oryzae pv. oryzae (strain PXO99A)</name>
    <dbReference type="NCBI Taxonomy" id="360094"/>
    <lineage>
        <taxon>Bacteria</taxon>
        <taxon>Pseudomonadati</taxon>
        <taxon>Pseudomonadota</taxon>
        <taxon>Gammaproteobacteria</taxon>
        <taxon>Lysobacterales</taxon>
        <taxon>Lysobacteraceae</taxon>
        <taxon>Xanthomonas</taxon>
    </lineage>
</organism>
<evidence type="ECO:0000313" key="2">
    <source>
        <dbReference type="EMBL" id="ACD60591.1"/>
    </source>
</evidence>
<dbReference type="HOGENOM" id="CLU_3049385_0_0_6"/>
<dbReference type="KEGG" id="xop:PXO_02297"/>
<dbReference type="EMBL" id="CP000967">
    <property type="protein sequence ID" value="ACD60591.1"/>
    <property type="molecule type" value="Genomic_DNA"/>
</dbReference>
<reference evidence="2 3" key="1">
    <citation type="journal article" date="2008" name="BMC Genomics">
        <title>Genome sequence and rapid evolution of the rice pathogen Xanthomonas oryzae pv. oryzae PXO99A.</title>
        <authorList>
            <person name="Salzberg S.L."/>
            <person name="Sommer D.D."/>
            <person name="Schatz M.C."/>
            <person name="Phillippy A.M."/>
            <person name="Rabinowicz P.D."/>
            <person name="Tsuge S."/>
            <person name="Furutani A."/>
            <person name="Ochiai H."/>
            <person name="Delcher A.L."/>
            <person name="Kelley D."/>
            <person name="Madupu R."/>
            <person name="Puiu D."/>
            <person name="Radune D."/>
            <person name="Shumway M."/>
            <person name="Trapnell C."/>
            <person name="Aparna G."/>
            <person name="Jha G."/>
            <person name="Pandey A."/>
            <person name="Patil P.B."/>
            <person name="Ishihara H."/>
            <person name="Meyer D.F."/>
            <person name="Szurek B."/>
            <person name="Verdier V."/>
            <person name="Koebnik R."/>
            <person name="Dow J.M."/>
            <person name="Ryan R.P."/>
            <person name="Hirata H."/>
            <person name="Tsuyumu S."/>
            <person name="Won Lee S."/>
            <person name="Seo Y.S."/>
            <person name="Sriariyanum M."/>
            <person name="Ronald P.C."/>
            <person name="Sonti R.V."/>
            <person name="Van Sluys M.A."/>
            <person name="Leach J.E."/>
            <person name="White F.F."/>
            <person name="Bogdanove A.J."/>
        </authorList>
    </citation>
    <scope>NUCLEOTIDE SEQUENCE [LARGE SCALE GENOMIC DNA]</scope>
    <source>
        <strain evidence="2 3">PXO99A</strain>
    </source>
</reference>
<proteinExistence type="predicted"/>
<dbReference type="Proteomes" id="UP000001740">
    <property type="component" value="Chromosome"/>
</dbReference>
<keyword evidence="2" id="KW-0449">Lipoprotein</keyword>
<name>A0A0K0GNV2_XANOP</name>
<evidence type="ECO:0000313" key="3">
    <source>
        <dbReference type="Proteomes" id="UP000001740"/>
    </source>
</evidence>
<dbReference type="AlphaFoldDB" id="A0A0K0GNV2"/>
<evidence type="ECO:0000256" key="1">
    <source>
        <dbReference type="SAM" id="SignalP"/>
    </source>
</evidence>
<dbReference type="PROSITE" id="PS51257">
    <property type="entry name" value="PROKAR_LIPOPROTEIN"/>
    <property type="match status" value="1"/>
</dbReference>
<gene>
    <name evidence="2" type="ordered locus">PXO_02297</name>
</gene>
<sequence>MHRLRYAPLTAAIALAALLAGCQKNAPAAAVEGADKINAYIACFNDVGQPLHES</sequence>
<protein>
    <submittedName>
        <fullName evidence="2">Lipoprotein, putative</fullName>
    </submittedName>
</protein>
<accession>A0A0K0GNV2</accession>
<feature type="chain" id="PRO_5005331153" evidence="1">
    <location>
        <begin position="29"/>
        <end position="54"/>
    </location>
</feature>
<feature type="signal peptide" evidence="1">
    <location>
        <begin position="1"/>
        <end position="28"/>
    </location>
</feature>